<evidence type="ECO:0000313" key="2">
    <source>
        <dbReference type="EMBL" id="MFC6590765.1"/>
    </source>
</evidence>
<reference evidence="3" key="1">
    <citation type="journal article" date="2019" name="Int. J. Syst. Evol. Microbiol.">
        <title>The Global Catalogue of Microorganisms (GCM) 10K type strain sequencing project: providing services to taxonomists for standard genome sequencing and annotation.</title>
        <authorList>
            <consortium name="The Broad Institute Genomics Platform"/>
            <consortium name="The Broad Institute Genome Sequencing Center for Infectious Disease"/>
            <person name="Wu L."/>
            <person name="Ma J."/>
        </authorList>
    </citation>
    <scope>NUCLEOTIDE SEQUENCE [LARGE SCALE GENOMIC DNA]</scope>
    <source>
        <strain evidence="3">CGMCC 1.15772</strain>
    </source>
</reference>
<evidence type="ECO:0000313" key="3">
    <source>
        <dbReference type="Proteomes" id="UP001596297"/>
    </source>
</evidence>
<comment type="caution">
    <text evidence="2">The sequence shown here is derived from an EMBL/GenBank/DDBJ whole genome shotgun (WGS) entry which is preliminary data.</text>
</comment>
<feature type="region of interest" description="Disordered" evidence="1">
    <location>
        <begin position="50"/>
        <end position="72"/>
    </location>
</feature>
<feature type="compositionally biased region" description="Polar residues" evidence="1">
    <location>
        <begin position="54"/>
        <end position="65"/>
    </location>
</feature>
<dbReference type="RefSeq" id="WP_380081778.1">
    <property type="nucleotide sequence ID" value="NZ_JBHSWD010000001.1"/>
</dbReference>
<sequence length="72" mass="7794">MTDKDAEISNVDLQFMGKSHERRDQLKDAHAEAVIADEYQALGLDQQDVASAGSMITSDPASSIPETEGTEQ</sequence>
<organism evidence="2 3">
    <name type="scientific">Deinococcus lacus</name>
    <dbReference type="NCBI Taxonomy" id="392561"/>
    <lineage>
        <taxon>Bacteria</taxon>
        <taxon>Thermotogati</taxon>
        <taxon>Deinococcota</taxon>
        <taxon>Deinococci</taxon>
        <taxon>Deinococcales</taxon>
        <taxon>Deinococcaceae</taxon>
        <taxon>Deinococcus</taxon>
    </lineage>
</organism>
<dbReference type="EMBL" id="JBHSWD010000001">
    <property type="protein sequence ID" value="MFC6590765.1"/>
    <property type="molecule type" value="Genomic_DNA"/>
</dbReference>
<gene>
    <name evidence="2" type="ORF">ACFP81_01070</name>
</gene>
<evidence type="ECO:0000256" key="1">
    <source>
        <dbReference type="SAM" id="MobiDB-lite"/>
    </source>
</evidence>
<keyword evidence="3" id="KW-1185">Reference proteome</keyword>
<proteinExistence type="predicted"/>
<dbReference type="Proteomes" id="UP001596297">
    <property type="component" value="Unassembled WGS sequence"/>
</dbReference>
<protein>
    <submittedName>
        <fullName evidence="2">M-like protein</fullName>
    </submittedName>
</protein>
<name>A0ABW1YBK5_9DEIO</name>
<accession>A0ABW1YBK5</accession>